<evidence type="ECO:0000313" key="4">
    <source>
        <dbReference type="Proteomes" id="UP000317410"/>
    </source>
</evidence>
<dbReference type="Gene3D" id="2.70.70.10">
    <property type="entry name" value="Glucose Permease (Domain IIA)"/>
    <property type="match status" value="1"/>
</dbReference>
<reference evidence="3 4" key="1">
    <citation type="submission" date="2019-06" db="EMBL/GenBank/DDBJ databases">
        <title>Whole genome shotgun sequence of Microbacterium liquefaciens NBRC 15037.</title>
        <authorList>
            <person name="Hosoyama A."/>
            <person name="Uohara A."/>
            <person name="Ohji S."/>
            <person name="Ichikawa N."/>
        </authorList>
    </citation>
    <scope>NUCLEOTIDE SEQUENCE [LARGE SCALE GENOMIC DNA]</scope>
    <source>
        <strain evidence="3 4">NBRC 15037</strain>
    </source>
</reference>
<dbReference type="AlphaFoldDB" id="A0A4Y4B6I4"/>
<dbReference type="SUPFAM" id="SSF51261">
    <property type="entry name" value="Duplicated hybrid motif"/>
    <property type="match status" value="1"/>
</dbReference>
<dbReference type="RefSeq" id="WP_141385976.1">
    <property type="nucleotide sequence ID" value="NZ_BJNQ01000003.1"/>
</dbReference>
<name>A0A4Y4B6I4_MICMQ</name>
<dbReference type="PANTHER" id="PTHR21666">
    <property type="entry name" value="PEPTIDASE-RELATED"/>
    <property type="match status" value="1"/>
</dbReference>
<sequence>MRRILLALYRVRGALYGVTALILVAIAFTSGISLGDGARQARSIVAVISVGVLAVCVLLVFIGPRLIPTREAVAISAPVSGRWLSVNSPATKVPSHGIRLYGQAYAIDLVHEPDDTARPSFGSGSAMRPAREYPAFGEPVFAMIDGVVVRATDWRRDHRARSSGLAIAYMLIEGAVRELGGPGFILGNHVTIRGANGDFATVAHLEQGSVAVKVGETVRAGTRIARCGNSGNSSEPHVHAQLMDRASPWTAQGLPMLFVDVVLDEGGPLAALPGTGQHMIAAVAHG</sequence>
<evidence type="ECO:0000313" key="3">
    <source>
        <dbReference type="EMBL" id="GEC74587.1"/>
    </source>
</evidence>
<dbReference type="InterPro" id="IPR016047">
    <property type="entry name" value="M23ase_b-sheet_dom"/>
</dbReference>
<proteinExistence type="predicted"/>
<evidence type="ECO:0000259" key="2">
    <source>
        <dbReference type="Pfam" id="PF01551"/>
    </source>
</evidence>
<dbReference type="GO" id="GO:0004222">
    <property type="term" value="F:metalloendopeptidase activity"/>
    <property type="evidence" value="ECO:0007669"/>
    <property type="project" value="TreeGrafter"/>
</dbReference>
<feature type="transmembrane region" description="Helical" evidence="1">
    <location>
        <begin position="12"/>
        <end position="32"/>
    </location>
</feature>
<dbReference type="Pfam" id="PF01551">
    <property type="entry name" value="Peptidase_M23"/>
    <property type="match status" value="1"/>
</dbReference>
<gene>
    <name evidence="3" type="ORF">MLI01_07320</name>
</gene>
<dbReference type="CDD" id="cd12797">
    <property type="entry name" value="M23_peptidase"/>
    <property type="match status" value="1"/>
</dbReference>
<keyword evidence="1" id="KW-0812">Transmembrane</keyword>
<feature type="domain" description="M23ase beta-sheet core" evidence="2">
    <location>
        <begin position="173"/>
        <end position="246"/>
    </location>
</feature>
<keyword evidence="1" id="KW-0472">Membrane</keyword>
<dbReference type="InterPro" id="IPR011055">
    <property type="entry name" value="Dup_hybrid_motif"/>
</dbReference>
<accession>A0A4Y4B6I4</accession>
<dbReference type="PANTHER" id="PTHR21666:SF270">
    <property type="entry name" value="MUREIN HYDROLASE ACTIVATOR ENVC"/>
    <property type="match status" value="1"/>
</dbReference>
<evidence type="ECO:0000256" key="1">
    <source>
        <dbReference type="SAM" id="Phobius"/>
    </source>
</evidence>
<organism evidence="3 4">
    <name type="scientific">Microbacterium maritypicum</name>
    <name type="common">Microbacterium liquefaciens</name>
    <dbReference type="NCBI Taxonomy" id="33918"/>
    <lineage>
        <taxon>Bacteria</taxon>
        <taxon>Bacillati</taxon>
        <taxon>Actinomycetota</taxon>
        <taxon>Actinomycetes</taxon>
        <taxon>Micrococcales</taxon>
        <taxon>Microbacteriaceae</taxon>
        <taxon>Microbacterium</taxon>
    </lineage>
</organism>
<keyword evidence="1" id="KW-1133">Transmembrane helix</keyword>
<dbReference type="EMBL" id="BJNQ01000003">
    <property type="protein sequence ID" value="GEC74587.1"/>
    <property type="molecule type" value="Genomic_DNA"/>
</dbReference>
<dbReference type="InterPro" id="IPR050570">
    <property type="entry name" value="Cell_wall_metabolism_enzyme"/>
</dbReference>
<dbReference type="Proteomes" id="UP000317410">
    <property type="component" value="Unassembled WGS sequence"/>
</dbReference>
<protein>
    <recommendedName>
        <fullName evidence="2">M23ase beta-sheet core domain-containing protein</fullName>
    </recommendedName>
</protein>
<comment type="caution">
    <text evidence="3">The sequence shown here is derived from an EMBL/GenBank/DDBJ whole genome shotgun (WGS) entry which is preliminary data.</text>
</comment>
<feature type="transmembrane region" description="Helical" evidence="1">
    <location>
        <begin position="44"/>
        <end position="62"/>
    </location>
</feature>